<gene>
    <name evidence="5" type="ORF">N5D93_27235</name>
</gene>
<comment type="caution">
    <text evidence="5">The sequence shown here is derived from an EMBL/GenBank/DDBJ whole genome shotgun (WGS) entry which is preliminary data.</text>
</comment>
<evidence type="ECO:0000256" key="3">
    <source>
        <dbReference type="ARBA" id="ARBA00023163"/>
    </source>
</evidence>
<dbReference type="PROSITE" id="PS01124">
    <property type="entry name" value="HTH_ARAC_FAMILY_2"/>
    <property type="match status" value="1"/>
</dbReference>
<reference evidence="5" key="1">
    <citation type="submission" date="2022-09" db="EMBL/GenBank/DDBJ databases">
        <title>Intensive care unit water sources are persistently colonized with multi-drug resistant bacteria and are the site of extensive horizontal gene transfer of antibiotic resistance genes.</title>
        <authorList>
            <person name="Diorio-Toth L."/>
        </authorList>
    </citation>
    <scope>NUCLEOTIDE SEQUENCE</scope>
    <source>
        <strain evidence="5">GD03843</strain>
    </source>
</reference>
<name>A0AA42LU77_9BURK</name>
<evidence type="ECO:0000259" key="4">
    <source>
        <dbReference type="PROSITE" id="PS01124"/>
    </source>
</evidence>
<dbReference type="InterPro" id="IPR018062">
    <property type="entry name" value="HTH_AraC-typ_CS"/>
</dbReference>
<evidence type="ECO:0000313" key="5">
    <source>
        <dbReference type="EMBL" id="MDH0739530.1"/>
    </source>
</evidence>
<dbReference type="EMBL" id="JAOCDZ010000026">
    <property type="protein sequence ID" value="MDH0739530.1"/>
    <property type="molecule type" value="Genomic_DNA"/>
</dbReference>
<dbReference type="AlphaFoldDB" id="A0AA42LU77"/>
<organism evidence="5 6">
    <name type="scientific">Achromobacter spanius</name>
    <dbReference type="NCBI Taxonomy" id="217203"/>
    <lineage>
        <taxon>Bacteria</taxon>
        <taxon>Pseudomonadati</taxon>
        <taxon>Pseudomonadota</taxon>
        <taxon>Betaproteobacteria</taxon>
        <taxon>Burkholderiales</taxon>
        <taxon>Alcaligenaceae</taxon>
        <taxon>Achromobacter</taxon>
    </lineage>
</organism>
<dbReference type="Proteomes" id="UP001161094">
    <property type="component" value="Unassembled WGS sequence"/>
</dbReference>
<proteinExistence type="predicted"/>
<dbReference type="PROSITE" id="PS00041">
    <property type="entry name" value="HTH_ARAC_FAMILY_1"/>
    <property type="match status" value="1"/>
</dbReference>
<dbReference type="InterPro" id="IPR020449">
    <property type="entry name" value="Tscrpt_reg_AraC-type_HTH"/>
</dbReference>
<dbReference type="InterPro" id="IPR009057">
    <property type="entry name" value="Homeodomain-like_sf"/>
</dbReference>
<protein>
    <submittedName>
        <fullName evidence="5">AraC family transcriptional regulator</fullName>
    </submittedName>
</protein>
<dbReference type="GO" id="GO:0043565">
    <property type="term" value="F:sequence-specific DNA binding"/>
    <property type="evidence" value="ECO:0007669"/>
    <property type="project" value="InterPro"/>
</dbReference>
<evidence type="ECO:0000256" key="1">
    <source>
        <dbReference type="ARBA" id="ARBA00023015"/>
    </source>
</evidence>
<accession>A0AA42LU77</accession>
<keyword evidence="3" id="KW-0804">Transcription</keyword>
<keyword evidence="1" id="KW-0805">Transcription regulation</keyword>
<dbReference type="SMART" id="SM00342">
    <property type="entry name" value="HTH_ARAC"/>
    <property type="match status" value="1"/>
</dbReference>
<dbReference type="Pfam" id="PF12852">
    <property type="entry name" value="Cupin_6"/>
    <property type="match status" value="1"/>
</dbReference>
<dbReference type="PANTHER" id="PTHR46796">
    <property type="entry name" value="HTH-TYPE TRANSCRIPTIONAL ACTIVATOR RHAS-RELATED"/>
    <property type="match status" value="1"/>
</dbReference>
<evidence type="ECO:0000313" key="6">
    <source>
        <dbReference type="Proteomes" id="UP001161094"/>
    </source>
</evidence>
<dbReference type="Pfam" id="PF12833">
    <property type="entry name" value="HTH_18"/>
    <property type="match status" value="1"/>
</dbReference>
<dbReference type="Gene3D" id="1.10.10.60">
    <property type="entry name" value="Homeodomain-like"/>
    <property type="match status" value="2"/>
</dbReference>
<dbReference type="SUPFAM" id="SSF46689">
    <property type="entry name" value="Homeodomain-like"/>
    <property type="match status" value="2"/>
</dbReference>
<dbReference type="GO" id="GO:0003700">
    <property type="term" value="F:DNA-binding transcription factor activity"/>
    <property type="evidence" value="ECO:0007669"/>
    <property type="project" value="InterPro"/>
</dbReference>
<sequence>MPNDPLSQWLSMLAVRCTLSGSLQAGGEWSVAIETTTPKINVITHGETWLLHDALEGPIRLRGGDAFMLTRPGAYVLCSHPSLTPVHASKVFLDNSGVITGTPGPKAGPQCHMVGCAITLDTLDVELLISRLPTALVVPGALPSADSIRWLIMRLRDELDSLAPGTNASQELLARMLCVEFMRYWARHSSRYGLLAALIDNRLEACLQAVHSDPGRQWKVEDLARLVAMSRSAFAARFKELTGLAPLEYIMRWRMRLAAHALREGTQPISRIAESIGYQSDSAFSLAFKRIYGMAPSSYRRNLAVGE</sequence>
<dbReference type="RefSeq" id="WP_279997151.1">
    <property type="nucleotide sequence ID" value="NZ_JAOCDZ010000026.1"/>
</dbReference>
<dbReference type="InterPro" id="IPR050204">
    <property type="entry name" value="AraC_XylS_family_regulators"/>
</dbReference>
<keyword evidence="2" id="KW-0238">DNA-binding</keyword>
<dbReference type="InterPro" id="IPR032783">
    <property type="entry name" value="AraC_lig"/>
</dbReference>
<evidence type="ECO:0000256" key="2">
    <source>
        <dbReference type="ARBA" id="ARBA00023125"/>
    </source>
</evidence>
<feature type="domain" description="HTH araC/xylS-type" evidence="4">
    <location>
        <begin position="204"/>
        <end position="302"/>
    </location>
</feature>
<dbReference type="PRINTS" id="PR00032">
    <property type="entry name" value="HTHARAC"/>
</dbReference>
<dbReference type="PANTHER" id="PTHR46796:SF7">
    <property type="entry name" value="ARAC FAMILY TRANSCRIPTIONAL REGULATOR"/>
    <property type="match status" value="1"/>
</dbReference>
<dbReference type="InterPro" id="IPR018060">
    <property type="entry name" value="HTH_AraC"/>
</dbReference>